<keyword evidence="3" id="KW-1185">Reference proteome</keyword>
<comment type="caution">
    <text evidence="2">The sequence shown here is derived from an EMBL/GenBank/DDBJ whole genome shotgun (WGS) entry which is preliminary data.</text>
</comment>
<keyword evidence="1" id="KW-0732">Signal</keyword>
<evidence type="ECO:0000313" key="2">
    <source>
        <dbReference type="EMBL" id="MPY65263.1"/>
    </source>
</evidence>
<dbReference type="Proteomes" id="UP000484842">
    <property type="component" value="Unassembled WGS sequence"/>
</dbReference>
<dbReference type="RefSeq" id="WP_152868170.1">
    <property type="nucleotide sequence ID" value="NZ_WBSL01000001.1"/>
</dbReference>
<evidence type="ECO:0000256" key="1">
    <source>
        <dbReference type="SAM" id="SignalP"/>
    </source>
</evidence>
<proteinExistence type="predicted"/>
<gene>
    <name evidence="2" type="ORF">F8S09_00950</name>
</gene>
<feature type="chain" id="PRO_5030568526" evidence="1">
    <location>
        <begin position="22"/>
        <end position="182"/>
    </location>
</feature>
<reference evidence="2 3" key="1">
    <citation type="submission" date="2019-10" db="EMBL/GenBank/DDBJ databases">
        <title>Deinococcus sp. isolated from soil.</title>
        <authorList>
            <person name="Li Y."/>
            <person name="Wang J."/>
        </authorList>
    </citation>
    <scope>NUCLEOTIDE SEQUENCE [LARGE SCALE GENOMIC DNA]</scope>
    <source>
        <strain evidence="2 3">SDU3-2</strain>
    </source>
</reference>
<dbReference type="EMBL" id="WBSL01000001">
    <property type="protein sequence ID" value="MPY65263.1"/>
    <property type="molecule type" value="Genomic_DNA"/>
</dbReference>
<feature type="signal peptide" evidence="1">
    <location>
        <begin position="1"/>
        <end position="21"/>
    </location>
</feature>
<name>A0A7X1TQ26_9DEIO</name>
<evidence type="ECO:0000313" key="3">
    <source>
        <dbReference type="Proteomes" id="UP000484842"/>
    </source>
</evidence>
<sequence>MKGRVRSALVVGALLSGGVLAGGADAPISWLGQRVDVAQTAFCRANECRLERQFTPMGWPQGVGYAYRLPRGWTLEAHVQPGGWVSNVFLLKYGARVGTSLDLRERRLAAEFLKLATGRRFTPQAVASCITAGLAAQRRDPDVYGPDQPLSRWTTPAGLPYKARCGVVGAGPLGVWAGWRQQ</sequence>
<dbReference type="AlphaFoldDB" id="A0A7X1TQ26"/>
<protein>
    <submittedName>
        <fullName evidence="2">Uncharacterized protein</fullName>
    </submittedName>
</protein>
<organism evidence="2 3">
    <name type="scientific">Deinococcus terrestris</name>
    <dbReference type="NCBI Taxonomy" id="2651870"/>
    <lineage>
        <taxon>Bacteria</taxon>
        <taxon>Thermotogati</taxon>
        <taxon>Deinococcota</taxon>
        <taxon>Deinococci</taxon>
        <taxon>Deinococcales</taxon>
        <taxon>Deinococcaceae</taxon>
        <taxon>Deinococcus</taxon>
    </lineage>
</organism>
<accession>A0A7X1TQ26</accession>